<dbReference type="AlphaFoldDB" id="A0A6A6GUQ7"/>
<gene>
    <name evidence="1" type="ORF">EV356DRAFT_521021</name>
</gene>
<name>A0A6A6GUQ7_VIRVR</name>
<dbReference type="EMBL" id="ML991861">
    <property type="protein sequence ID" value="KAF2229532.1"/>
    <property type="molecule type" value="Genomic_DNA"/>
</dbReference>
<keyword evidence="2" id="KW-1185">Reference proteome</keyword>
<dbReference type="Proteomes" id="UP000800092">
    <property type="component" value="Unassembled WGS sequence"/>
</dbReference>
<evidence type="ECO:0000313" key="1">
    <source>
        <dbReference type="EMBL" id="KAF2229532.1"/>
    </source>
</evidence>
<accession>A0A6A6GUQ7</accession>
<protein>
    <submittedName>
        <fullName evidence="1">Uncharacterized protein</fullName>
    </submittedName>
</protein>
<proteinExistence type="predicted"/>
<reference evidence="1" key="1">
    <citation type="journal article" date="2020" name="Stud. Mycol.">
        <title>101 Dothideomycetes genomes: a test case for predicting lifestyles and emergence of pathogens.</title>
        <authorList>
            <person name="Haridas S."/>
            <person name="Albert R."/>
            <person name="Binder M."/>
            <person name="Bloem J."/>
            <person name="Labutti K."/>
            <person name="Salamov A."/>
            <person name="Andreopoulos B."/>
            <person name="Baker S."/>
            <person name="Barry K."/>
            <person name="Bills G."/>
            <person name="Bluhm B."/>
            <person name="Cannon C."/>
            <person name="Castanera R."/>
            <person name="Culley D."/>
            <person name="Daum C."/>
            <person name="Ezra D."/>
            <person name="Gonzalez J."/>
            <person name="Henrissat B."/>
            <person name="Kuo A."/>
            <person name="Liang C."/>
            <person name="Lipzen A."/>
            <person name="Lutzoni F."/>
            <person name="Magnuson J."/>
            <person name="Mondo S."/>
            <person name="Nolan M."/>
            <person name="Ohm R."/>
            <person name="Pangilinan J."/>
            <person name="Park H.-J."/>
            <person name="Ramirez L."/>
            <person name="Alfaro M."/>
            <person name="Sun H."/>
            <person name="Tritt A."/>
            <person name="Yoshinaga Y."/>
            <person name="Zwiers L.-H."/>
            <person name="Turgeon B."/>
            <person name="Goodwin S."/>
            <person name="Spatafora J."/>
            <person name="Crous P."/>
            <person name="Grigoriev I."/>
        </authorList>
    </citation>
    <scope>NUCLEOTIDE SEQUENCE</scope>
    <source>
        <strain evidence="1">Tuck. ex Michener</strain>
    </source>
</reference>
<sequence length="100" mass="11092">MFSGNSQPWTEFDQNSIPVMELLVRNGAVVIAKDEQCANTTSGRLPFGHLIPELPIVCTLMARRRSESGGCESVRQIQRGLWASMDSVEMGPELPRAWDS</sequence>
<organism evidence="1 2">
    <name type="scientific">Viridothelium virens</name>
    <name type="common">Speckled blister lichen</name>
    <name type="synonym">Trypethelium virens</name>
    <dbReference type="NCBI Taxonomy" id="1048519"/>
    <lineage>
        <taxon>Eukaryota</taxon>
        <taxon>Fungi</taxon>
        <taxon>Dikarya</taxon>
        <taxon>Ascomycota</taxon>
        <taxon>Pezizomycotina</taxon>
        <taxon>Dothideomycetes</taxon>
        <taxon>Dothideomycetes incertae sedis</taxon>
        <taxon>Trypetheliales</taxon>
        <taxon>Trypetheliaceae</taxon>
        <taxon>Viridothelium</taxon>
    </lineage>
</organism>
<evidence type="ECO:0000313" key="2">
    <source>
        <dbReference type="Proteomes" id="UP000800092"/>
    </source>
</evidence>